<sequence length="835" mass="93760">MNCMLNLAHLFCLSDFHVTFIVSEFSHHLLLKNTSVPATFAAYPGFQFRAIPDDLPDDHPRFGDKLGDIIPAVTNIMVPLFKKMMSDENLLASPHRRPARASSQTEVSDSPLSLRKRTAFPCVFPNPQRRLLLAFFQVYDLIQAQEIPIKGKSKDGLVKGIPGMEGFLRRRDLPSLFHTDDVNDHLLQRLAAATRQIVRAQAVIFNTFEDLEWPILSAMLEELPRIYSIGPIHEHQKSRLIEKKSEASIVAGNLWLEDRRSIDWLNAQPRRSVIYVSFGSITVVTREQLMEFWHGLDNSSQRFLWVMRSDFVTGEDGDDQIPAELMEGTKEKGYMVKWAPQEEVMEVRKDVFLERADGMAKMAKKAVQRGACSILLISSVYPTSTSPSSCRSSATASSSRTPPSRHLRRLSGFHFRIIPDGLPDDHPRFGAQAGGVSPAVIHNMVPLFKKMMADKDLLASPHRRPATCFVADGSFSFAADFAEENGLPCSISEPPVPPTPGPFFRLMISFKLKKFPLKPSLTAGKSMDGLVKGLPGMEGFLRRRDLPTFFRTDDANDRLLQSLAATTRQIVRAQAVIFNTFEDLEGPILSAMLEDLPRIYSIGPIHEHQKSRIIEKKSEASIVAGNLWAEDRSCIDWLNAQPVRSVIYVSFGSITVVTREQLMEFWHGLVNSSHKFLWVIRSDFITGEDGGGQIPAELIEGTKEKGYMVKWAPQEEVLNHPSVGAFLTHSGWNSTLESIVAGVPMICWPYFGDQTINSRFVSEVWKIGLDIKDICDRLIIEKAVREVMEVRKDEFLERADGMAKMAKKAVQRGGSSYTNLDALIQYIKSLITIGT</sequence>
<comment type="caution">
    <text evidence="4">The sequence shown here is derived from an EMBL/GenBank/DDBJ whole genome shotgun (WGS) entry which is preliminary data.</text>
</comment>
<evidence type="ECO:0000256" key="1">
    <source>
        <dbReference type="ARBA" id="ARBA00009995"/>
    </source>
</evidence>
<dbReference type="GO" id="GO:0080043">
    <property type="term" value="F:quercetin 3-O-glucosyltransferase activity"/>
    <property type="evidence" value="ECO:0007669"/>
    <property type="project" value="TreeGrafter"/>
</dbReference>
<dbReference type="Pfam" id="PF00201">
    <property type="entry name" value="UDPGT"/>
    <property type="match status" value="2"/>
</dbReference>
<dbReference type="PANTHER" id="PTHR11926:SF1392">
    <property type="entry name" value="GLYCOSYLTRANSFERASE"/>
    <property type="match status" value="1"/>
</dbReference>
<dbReference type="Gene3D" id="3.40.50.2000">
    <property type="entry name" value="Glycogen Phosphorylase B"/>
    <property type="match status" value="4"/>
</dbReference>
<feature type="compositionally biased region" description="Low complexity" evidence="3">
    <location>
        <begin position="382"/>
        <end position="402"/>
    </location>
</feature>
<dbReference type="CDD" id="cd03784">
    <property type="entry name" value="GT1_Gtf-like"/>
    <property type="match status" value="1"/>
</dbReference>
<proteinExistence type="inferred from homology"/>
<evidence type="ECO:0000256" key="3">
    <source>
        <dbReference type="SAM" id="MobiDB-lite"/>
    </source>
</evidence>
<dbReference type="GO" id="GO:0080044">
    <property type="term" value="F:quercetin 7-O-glucosyltransferase activity"/>
    <property type="evidence" value="ECO:0007669"/>
    <property type="project" value="TreeGrafter"/>
</dbReference>
<gene>
    <name evidence="4" type="ORF">SASPL_158151</name>
</gene>
<accession>A0A8X8YUC4</accession>
<feature type="region of interest" description="Disordered" evidence="3">
    <location>
        <begin position="382"/>
        <end position="405"/>
    </location>
</feature>
<evidence type="ECO:0008006" key="6">
    <source>
        <dbReference type="Google" id="ProtNLM"/>
    </source>
</evidence>
<keyword evidence="2" id="KW-0808">Transferase</keyword>
<dbReference type="InterPro" id="IPR002213">
    <property type="entry name" value="UDP_glucos_trans"/>
</dbReference>
<organism evidence="4">
    <name type="scientific">Salvia splendens</name>
    <name type="common">Scarlet sage</name>
    <dbReference type="NCBI Taxonomy" id="180675"/>
    <lineage>
        <taxon>Eukaryota</taxon>
        <taxon>Viridiplantae</taxon>
        <taxon>Streptophyta</taxon>
        <taxon>Embryophyta</taxon>
        <taxon>Tracheophyta</taxon>
        <taxon>Spermatophyta</taxon>
        <taxon>Magnoliopsida</taxon>
        <taxon>eudicotyledons</taxon>
        <taxon>Gunneridae</taxon>
        <taxon>Pentapetalae</taxon>
        <taxon>asterids</taxon>
        <taxon>lamiids</taxon>
        <taxon>Lamiales</taxon>
        <taxon>Lamiaceae</taxon>
        <taxon>Nepetoideae</taxon>
        <taxon>Mentheae</taxon>
        <taxon>Salviinae</taxon>
        <taxon>Salvia</taxon>
        <taxon>Salvia subgen. Calosphace</taxon>
        <taxon>core Calosphace</taxon>
    </lineage>
</organism>
<dbReference type="InterPro" id="IPR035595">
    <property type="entry name" value="UDP_glycos_trans_CS"/>
</dbReference>
<reference evidence="4" key="1">
    <citation type="submission" date="2018-01" db="EMBL/GenBank/DDBJ databases">
        <authorList>
            <person name="Mao J.F."/>
        </authorList>
    </citation>
    <scope>NUCLEOTIDE SEQUENCE</scope>
    <source>
        <strain evidence="4">Huo1</strain>
        <tissue evidence="4">Leaf</tissue>
    </source>
</reference>
<dbReference type="PANTHER" id="PTHR11926">
    <property type="entry name" value="GLUCOSYL/GLUCURONOSYL TRANSFERASES"/>
    <property type="match status" value="1"/>
</dbReference>
<evidence type="ECO:0000256" key="2">
    <source>
        <dbReference type="ARBA" id="ARBA00022679"/>
    </source>
</evidence>
<dbReference type="Proteomes" id="UP000298416">
    <property type="component" value="Unassembled WGS sequence"/>
</dbReference>
<dbReference type="PROSITE" id="PS00375">
    <property type="entry name" value="UDPGT"/>
    <property type="match status" value="1"/>
</dbReference>
<evidence type="ECO:0000313" key="5">
    <source>
        <dbReference type="Proteomes" id="UP000298416"/>
    </source>
</evidence>
<evidence type="ECO:0000313" key="4">
    <source>
        <dbReference type="EMBL" id="KAG6382213.1"/>
    </source>
</evidence>
<reference evidence="4" key="2">
    <citation type="submission" date="2020-08" db="EMBL/GenBank/DDBJ databases">
        <title>Plant Genome Project.</title>
        <authorList>
            <person name="Zhang R.-G."/>
        </authorList>
    </citation>
    <scope>NUCLEOTIDE SEQUENCE</scope>
    <source>
        <strain evidence="4">Huo1</strain>
        <tissue evidence="4">Leaf</tissue>
    </source>
</reference>
<name>A0A8X8YUC4_SALSN</name>
<dbReference type="AlphaFoldDB" id="A0A8X8YUC4"/>
<keyword evidence="5" id="KW-1185">Reference proteome</keyword>
<dbReference type="SUPFAM" id="SSF53756">
    <property type="entry name" value="UDP-Glycosyltransferase/glycogen phosphorylase"/>
    <property type="match status" value="2"/>
</dbReference>
<comment type="similarity">
    <text evidence="1">Belongs to the UDP-glycosyltransferase family.</text>
</comment>
<dbReference type="EMBL" id="PNBA02001177">
    <property type="protein sequence ID" value="KAG6382213.1"/>
    <property type="molecule type" value="Genomic_DNA"/>
</dbReference>
<protein>
    <recommendedName>
        <fullName evidence="6">UDP-glycosyltransferases domain-containing protein</fullName>
    </recommendedName>
</protein>
<dbReference type="FunFam" id="3.40.50.2000:FF:000040">
    <property type="entry name" value="UDP-glycosyltransferase 76C1"/>
    <property type="match status" value="1"/>
</dbReference>